<dbReference type="InterPro" id="IPR052713">
    <property type="entry name" value="FeoA"/>
</dbReference>
<dbReference type="Proteomes" id="UP000033038">
    <property type="component" value="Chromosome"/>
</dbReference>
<evidence type="ECO:0000313" key="3">
    <source>
        <dbReference type="EMBL" id="AKB52530.1"/>
    </source>
</evidence>
<dbReference type="InterPro" id="IPR038157">
    <property type="entry name" value="FeoA_core_dom"/>
</dbReference>
<evidence type="ECO:0000256" key="1">
    <source>
        <dbReference type="ARBA" id="ARBA00023004"/>
    </source>
</evidence>
<dbReference type="SUPFAM" id="SSF50037">
    <property type="entry name" value="C-terminal domain of transcriptional repressors"/>
    <property type="match status" value="1"/>
</dbReference>
<dbReference type="Gene3D" id="2.30.30.90">
    <property type="match status" value="1"/>
</dbReference>
<dbReference type="PATRIC" id="fig|1434109.4.peg.4264"/>
<dbReference type="GO" id="GO:0046914">
    <property type="term" value="F:transition metal ion binding"/>
    <property type="evidence" value="ECO:0007669"/>
    <property type="project" value="InterPro"/>
</dbReference>
<dbReference type="KEGG" id="mbw:MSBRW_3277"/>
<dbReference type="InterPro" id="IPR008988">
    <property type="entry name" value="Transcriptional_repressor_C"/>
</dbReference>
<keyword evidence="1" id="KW-0408">Iron</keyword>
<gene>
    <name evidence="3" type="ORF">MSBRW_3277</name>
</gene>
<dbReference type="SMART" id="SM00899">
    <property type="entry name" value="FeoA"/>
    <property type="match status" value="1"/>
</dbReference>
<dbReference type="EMBL" id="CP009526">
    <property type="protein sequence ID" value="AKB52530.1"/>
    <property type="molecule type" value="Genomic_DNA"/>
</dbReference>
<dbReference type="HOGENOM" id="CLU_150646_12_4_2"/>
<accession>A0A0E3QQJ4</accession>
<dbReference type="Pfam" id="PF04023">
    <property type="entry name" value="FeoA"/>
    <property type="match status" value="1"/>
</dbReference>
<sequence>MAEIIDKTLNMLVTGQRARVIQIKGKGNSRKRLLEMGMVPGTVLSVTKKAPLGDPVDFKLKGYNLSLRKQEAEMIVVEPLEG</sequence>
<dbReference type="PANTHER" id="PTHR42954:SF2">
    <property type="entry name" value="FE(2+) TRANSPORT PROTEIN A"/>
    <property type="match status" value="1"/>
</dbReference>
<feature type="domain" description="Ferrous iron transporter FeoA-like" evidence="2">
    <location>
        <begin position="7"/>
        <end position="79"/>
    </location>
</feature>
<evidence type="ECO:0000259" key="2">
    <source>
        <dbReference type="SMART" id="SM00899"/>
    </source>
</evidence>
<reference evidence="3 4" key="1">
    <citation type="submission" date="2014-07" db="EMBL/GenBank/DDBJ databases">
        <title>Methanogenic archaea and the global carbon cycle.</title>
        <authorList>
            <person name="Henriksen J.R."/>
            <person name="Luke J."/>
            <person name="Reinhart S."/>
            <person name="Benedict M.N."/>
            <person name="Youngblut N.D."/>
            <person name="Metcalf M.E."/>
            <person name="Whitaker R.J."/>
            <person name="Metcalf W.W."/>
        </authorList>
    </citation>
    <scope>NUCLEOTIDE SEQUENCE [LARGE SCALE GENOMIC DNA]</scope>
    <source>
        <strain evidence="3 4">Wiesmoor</strain>
    </source>
</reference>
<dbReference type="RefSeq" id="WP_011306453.1">
    <property type="nucleotide sequence ID" value="NZ_CP009526.1"/>
</dbReference>
<dbReference type="InterPro" id="IPR007167">
    <property type="entry name" value="Fe-transptr_FeoA-like"/>
</dbReference>
<dbReference type="AlphaFoldDB" id="A0A0E3QQJ4"/>
<evidence type="ECO:0000313" key="4">
    <source>
        <dbReference type="Proteomes" id="UP000033038"/>
    </source>
</evidence>
<protein>
    <submittedName>
        <fullName evidence="3">Ferrous iron transport protein A</fullName>
    </submittedName>
</protein>
<dbReference type="GeneID" id="24824892"/>
<dbReference type="PANTHER" id="PTHR42954">
    <property type="entry name" value="FE(2+) TRANSPORT PROTEIN A"/>
    <property type="match status" value="1"/>
</dbReference>
<name>A0A0E3QQJ4_METBA</name>
<organism evidence="3 4">
    <name type="scientific">Methanosarcina barkeri str. Wiesmoor</name>
    <dbReference type="NCBI Taxonomy" id="1434109"/>
    <lineage>
        <taxon>Archaea</taxon>
        <taxon>Methanobacteriati</taxon>
        <taxon>Methanobacteriota</taxon>
        <taxon>Stenosarchaea group</taxon>
        <taxon>Methanomicrobia</taxon>
        <taxon>Methanosarcinales</taxon>
        <taxon>Methanosarcinaceae</taxon>
        <taxon>Methanosarcina</taxon>
    </lineage>
</organism>
<proteinExistence type="predicted"/>